<evidence type="ECO:0000256" key="1">
    <source>
        <dbReference type="SAM" id="Coils"/>
    </source>
</evidence>
<protein>
    <submittedName>
        <fullName evidence="2">Uncharacterized protein</fullName>
    </submittedName>
</protein>
<name>A0A3P5YXA5_BRACM</name>
<proteinExistence type="predicted"/>
<gene>
    <name evidence="2" type="ORF">BRAA06T23921Z</name>
</gene>
<dbReference type="AlphaFoldDB" id="A0A3P5YXA5"/>
<keyword evidence="1" id="KW-0175">Coiled coil</keyword>
<sequence length="431" mass="49721">MELLKLSKFKLQLQSMIGEVRDLRERERSVTDHLNLINQKQKQTEEECSRKVLELESELASSRETQEALERKVSYLQNDYSLLENKQSELKNTIQNLLQSRESFLNAYQESFSEMRCSVEARDRKIAILHQKITSHLALFDSIEKEASAIKNVIQEVQGLVDQKEDVGMWIPRLLLFFCLAGLRERMDHVSTYEKVFVEKISTLEEKIESEDEKRISTSNRRDIHDRVLIFLLQGNFPYFQKTLKVKDLVVENLVSEKEALHSEVRSLEMILLRIQESVTLMTEEDRRVFTSILTYEQGADDRNNNSRYNDTVDKTEELACEAPIVGSQENSVNVISSASPRCPHQNTGCSLVQDADHRLNSAQSLQHNTVSGHRQSTNNNDHFDTKASKKNAFLFSQLPHNIMNIVVNVLQDKCKELTNQPDSECSTNRV</sequence>
<reference evidence="2" key="1">
    <citation type="submission" date="2018-11" db="EMBL/GenBank/DDBJ databases">
        <authorList>
            <consortium name="Genoscope - CEA"/>
            <person name="William W."/>
        </authorList>
    </citation>
    <scope>NUCLEOTIDE SEQUENCE</scope>
</reference>
<evidence type="ECO:0000313" key="2">
    <source>
        <dbReference type="EMBL" id="VDC65381.1"/>
    </source>
</evidence>
<dbReference type="EMBL" id="LR031569">
    <property type="protein sequence ID" value="VDC65381.1"/>
    <property type="molecule type" value="Genomic_DNA"/>
</dbReference>
<feature type="coiled-coil region" evidence="1">
    <location>
        <begin position="6"/>
        <end position="103"/>
    </location>
</feature>
<organism evidence="2">
    <name type="scientific">Brassica campestris</name>
    <name type="common">Field mustard</name>
    <dbReference type="NCBI Taxonomy" id="3711"/>
    <lineage>
        <taxon>Eukaryota</taxon>
        <taxon>Viridiplantae</taxon>
        <taxon>Streptophyta</taxon>
        <taxon>Embryophyta</taxon>
        <taxon>Tracheophyta</taxon>
        <taxon>Spermatophyta</taxon>
        <taxon>Magnoliopsida</taxon>
        <taxon>eudicotyledons</taxon>
        <taxon>Gunneridae</taxon>
        <taxon>Pentapetalae</taxon>
        <taxon>rosids</taxon>
        <taxon>malvids</taxon>
        <taxon>Brassicales</taxon>
        <taxon>Brassicaceae</taxon>
        <taxon>Brassiceae</taxon>
        <taxon>Brassica</taxon>
    </lineage>
</organism>
<accession>A0A3P5YXA5</accession>